<dbReference type="SUPFAM" id="SSF48452">
    <property type="entry name" value="TPR-like"/>
    <property type="match status" value="1"/>
</dbReference>
<sequence length="283" mass="31776">MNFRTSFLLIFLMAFSTGVLTAQQIQMPQASPAASISQKIGLTDVKVDYSRPSVKGRKIFGTLVPYGEVWRTGANSSTKITFSTDVILEGNKVPAGTYALYTIPGKKDWTFILSNNLELWGAIGYMDDKDVVRFTVPSKKSPEAYETMEISFNDMTDSGASLNLHWEKTAVGFKIDTEVEPVVMNQIQEMVIDQNTENPGLLYQAASYYYSVDKDMEQAHEWIEKSVEADPKYWTMHLKAKIEEKLGMKDEAIASAQLSSEMAKEAKNMDYVGLNERLIKAIK</sequence>
<name>A0ABR9AKM1_9BACT</name>
<dbReference type="Pfam" id="PF11138">
    <property type="entry name" value="DUF2911"/>
    <property type="match status" value="1"/>
</dbReference>
<comment type="caution">
    <text evidence="2">The sequence shown here is derived from an EMBL/GenBank/DDBJ whole genome shotgun (WGS) entry which is preliminary data.</text>
</comment>
<evidence type="ECO:0000313" key="3">
    <source>
        <dbReference type="Proteomes" id="UP000647133"/>
    </source>
</evidence>
<accession>A0ABR9AKM1</accession>
<evidence type="ECO:0000313" key="2">
    <source>
        <dbReference type="EMBL" id="MBD8489375.1"/>
    </source>
</evidence>
<reference evidence="2 3" key="1">
    <citation type="submission" date="2020-09" db="EMBL/GenBank/DDBJ databases">
        <title>Echinicola sp. CAU 1574 isolated from sand of Sido Beach.</title>
        <authorList>
            <person name="Kim W."/>
        </authorList>
    </citation>
    <scope>NUCLEOTIDE SEQUENCE [LARGE SCALE GENOMIC DNA]</scope>
    <source>
        <strain evidence="2 3">CAU 1574</strain>
    </source>
</reference>
<feature type="chain" id="PRO_5045557039" evidence="1">
    <location>
        <begin position="22"/>
        <end position="283"/>
    </location>
</feature>
<dbReference type="Gene3D" id="1.25.40.10">
    <property type="entry name" value="Tetratricopeptide repeat domain"/>
    <property type="match status" value="1"/>
</dbReference>
<dbReference type="RefSeq" id="WP_192010252.1">
    <property type="nucleotide sequence ID" value="NZ_JACYTQ010000003.1"/>
</dbReference>
<dbReference type="Proteomes" id="UP000647133">
    <property type="component" value="Unassembled WGS sequence"/>
</dbReference>
<evidence type="ECO:0000256" key="1">
    <source>
        <dbReference type="SAM" id="SignalP"/>
    </source>
</evidence>
<keyword evidence="1" id="KW-0732">Signal</keyword>
<gene>
    <name evidence="2" type="ORF">IFO69_11525</name>
</gene>
<dbReference type="InterPro" id="IPR011990">
    <property type="entry name" value="TPR-like_helical_dom_sf"/>
</dbReference>
<keyword evidence="3" id="KW-1185">Reference proteome</keyword>
<proteinExistence type="predicted"/>
<protein>
    <submittedName>
        <fullName evidence="2">DUF2911 domain-containing protein</fullName>
    </submittedName>
</protein>
<feature type="signal peptide" evidence="1">
    <location>
        <begin position="1"/>
        <end position="21"/>
    </location>
</feature>
<dbReference type="EMBL" id="JACYTQ010000003">
    <property type="protein sequence ID" value="MBD8489375.1"/>
    <property type="molecule type" value="Genomic_DNA"/>
</dbReference>
<organism evidence="2 3">
    <name type="scientific">Echinicola arenosa</name>
    <dbReference type="NCBI Taxonomy" id="2774144"/>
    <lineage>
        <taxon>Bacteria</taxon>
        <taxon>Pseudomonadati</taxon>
        <taxon>Bacteroidota</taxon>
        <taxon>Cytophagia</taxon>
        <taxon>Cytophagales</taxon>
        <taxon>Cyclobacteriaceae</taxon>
        <taxon>Echinicola</taxon>
    </lineage>
</organism>
<dbReference type="InterPro" id="IPR021314">
    <property type="entry name" value="DUF2911"/>
</dbReference>